<organism evidence="9 10">
    <name type="scientific">Hebeloma cylindrosporum</name>
    <dbReference type="NCBI Taxonomy" id="76867"/>
    <lineage>
        <taxon>Eukaryota</taxon>
        <taxon>Fungi</taxon>
        <taxon>Dikarya</taxon>
        <taxon>Basidiomycota</taxon>
        <taxon>Agaricomycotina</taxon>
        <taxon>Agaricomycetes</taxon>
        <taxon>Agaricomycetidae</taxon>
        <taxon>Agaricales</taxon>
        <taxon>Agaricineae</taxon>
        <taxon>Hymenogastraceae</taxon>
        <taxon>Hebeloma</taxon>
    </lineage>
</organism>
<dbReference type="InterPro" id="IPR027417">
    <property type="entry name" value="P-loop_NTPase"/>
</dbReference>
<proteinExistence type="inferred from homology"/>
<keyword evidence="4" id="KW-0689">Ribosomal protein</keyword>
<comment type="similarity">
    <text evidence="2">Belongs to the mitochondrion-specific ribosomal protein mS29 family.</text>
</comment>
<dbReference type="EMBL" id="KN831791">
    <property type="protein sequence ID" value="KIM38346.1"/>
    <property type="molecule type" value="Genomic_DNA"/>
</dbReference>
<comment type="subcellular location">
    <subcellularLocation>
        <location evidence="1">Mitochondrion</location>
    </subcellularLocation>
</comment>
<dbReference type="GO" id="GO:0005763">
    <property type="term" value="C:mitochondrial small ribosomal subunit"/>
    <property type="evidence" value="ECO:0007669"/>
    <property type="project" value="TreeGrafter"/>
</dbReference>
<accession>A0A0C3C417</accession>
<keyword evidence="6" id="KW-0687">Ribonucleoprotein</keyword>
<reference evidence="10" key="2">
    <citation type="submission" date="2015-01" db="EMBL/GenBank/DDBJ databases">
        <title>Evolutionary Origins and Diversification of the Mycorrhizal Mutualists.</title>
        <authorList>
            <consortium name="DOE Joint Genome Institute"/>
            <consortium name="Mycorrhizal Genomics Consortium"/>
            <person name="Kohler A."/>
            <person name="Kuo A."/>
            <person name="Nagy L.G."/>
            <person name="Floudas D."/>
            <person name="Copeland A."/>
            <person name="Barry K.W."/>
            <person name="Cichocki N."/>
            <person name="Veneault-Fourrey C."/>
            <person name="LaButti K."/>
            <person name="Lindquist E.A."/>
            <person name="Lipzen A."/>
            <person name="Lundell T."/>
            <person name="Morin E."/>
            <person name="Murat C."/>
            <person name="Riley R."/>
            <person name="Ohm R."/>
            <person name="Sun H."/>
            <person name="Tunlid A."/>
            <person name="Henrissat B."/>
            <person name="Grigoriev I.V."/>
            <person name="Hibbett D.S."/>
            <person name="Martin F."/>
        </authorList>
    </citation>
    <scope>NUCLEOTIDE SEQUENCE [LARGE SCALE GENOMIC DNA]</scope>
    <source>
        <strain evidence="10">h7</strain>
    </source>
</reference>
<feature type="region of interest" description="Disordered" evidence="8">
    <location>
        <begin position="37"/>
        <end position="66"/>
    </location>
</feature>
<dbReference type="SUPFAM" id="SSF52540">
    <property type="entry name" value="P-loop containing nucleoside triphosphate hydrolases"/>
    <property type="match status" value="1"/>
</dbReference>
<dbReference type="PANTHER" id="PTHR12810:SF0">
    <property type="entry name" value="SMALL RIBOSOMAL SUBUNIT PROTEIN MS29"/>
    <property type="match status" value="1"/>
</dbReference>
<evidence type="ECO:0000256" key="2">
    <source>
        <dbReference type="ARBA" id="ARBA00009863"/>
    </source>
</evidence>
<dbReference type="PANTHER" id="PTHR12810">
    <property type="entry name" value="MITOCHONDRIAL 28S RIBOSOMAL PROTEIN S29"/>
    <property type="match status" value="1"/>
</dbReference>
<protein>
    <recommendedName>
        <fullName evidence="7">Small ribosomal subunit protein mS29</fullName>
    </recommendedName>
</protein>
<dbReference type="Pfam" id="PF10236">
    <property type="entry name" value="DAP3"/>
    <property type="match status" value="1"/>
</dbReference>
<gene>
    <name evidence="9" type="ORF">M413DRAFT_447836</name>
</gene>
<dbReference type="GO" id="GO:0003735">
    <property type="term" value="F:structural constituent of ribosome"/>
    <property type="evidence" value="ECO:0007669"/>
    <property type="project" value="TreeGrafter"/>
</dbReference>
<evidence type="ECO:0000256" key="7">
    <source>
        <dbReference type="ARBA" id="ARBA00035140"/>
    </source>
</evidence>
<dbReference type="STRING" id="686832.A0A0C3C417"/>
<name>A0A0C3C417_HEBCY</name>
<evidence type="ECO:0000256" key="4">
    <source>
        <dbReference type="ARBA" id="ARBA00022980"/>
    </source>
</evidence>
<dbReference type="Proteomes" id="UP000053424">
    <property type="component" value="Unassembled WGS sequence"/>
</dbReference>
<keyword evidence="5" id="KW-0496">Mitochondrion</keyword>
<dbReference type="OrthoDB" id="274828at2759"/>
<evidence type="ECO:0000256" key="8">
    <source>
        <dbReference type="SAM" id="MobiDB-lite"/>
    </source>
</evidence>
<evidence type="ECO:0000256" key="6">
    <source>
        <dbReference type="ARBA" id="ARBA00023274"/>
    </source>
</evidence>
<dbReference type="HOGENOM" id="CLU_042567_0_1_1"/>
<keyword evidence="3" id="KW-0809">Transit peptide</keyword>
<dbReference type="InterPro" id="IPR019368">
    <property type="entry name" value="Ribosomal_mS29"/>
</dbReference>
<keyword evidence="10" id="KW-1185">Reference proteome</keyword>
<dbReference type="AlphaFoldDB" id="A0A0C3C417"/>
<reference evidence="9 10" key="1">
    <citation type="submission" date="2014-04" db="EMBL/GenBank/DDBJ databases">
        <authorList>
            <consortium name="DOE Joint Genome Institute"/>
            <person name="Kuo A."/>
            <person name="Gay G."/>
            <person name="Dore J."/>
            <person name="Kohler A."/>
            <person name="Nagy L.G."/>
            <person name="Floudas D."/>
            <person name="Copeland A."/>
            <person name="Barry K.W."/>
            <person name="Cichocki N."/>
            <person name="Veneault-Fourrey C."/>
            <person name="LaButti K."/>
            <person name="Lindquist E.A."/>
            <person name="Lipzen A."/>
            <person name="Lundell T."/>
            <person name="Morin E."/>
            <person name="Murat C."/>
            <person name="Sun H."/>
            <person name="Tunlid A."/>
            <person name="Henrissat B."/>
            <person name="Grigoriev I.V."/>
            <person name="Hibbett D.S."/>
            <person name="Martin F."/>
            <person name="Nordberg H.P."/>
            <person name="Cantor M.N."/>
            <person name="Hua S.X."/>
        </authorList>
    </citation>
    <scope>NUCLEOTIDE SEQUENCE [LARGE SCALE GENOMIC DNA]</scope>
    <source>
        <strain evidence="10">h7</strain>
    </source>
</reference>
<evidence type="ECO:0000256" key="5">
    <source>
        <dbReference type="ARBA" id="ARBA00023128"/>
    </source>
</evidence>
<evidence type="ECO:0000313" key="9">
    <source>
        <dbReference type="EMBL" id="KIM38346.1"/>
    </source>
</evidence>
<evidence type="ECO:0000256" key="1">
    <source>
        <dbReference type="ARBA" id="ARBA00004173"/>
    </source>
</evidence>
<sequence>MSLLVTLGRAGPSQLSTNNILLSRALPPQCFVETRRYKSGNSEGPMVSAQAGYLQRKKDQKETKGRKRFPTYRTLPAAQLDHPLFHSEAPGHFKIPLFEPSRIRHPESVGKPLEISPPENDPLRIFGLPKSLLVEFRLLSKPYTVVRQVTKDTVDLLTEAHNQSSLATRVVLTGNPGCGKSFLLLQAVEHCARSKWIVIYIPRGVNLVNSTTPYAYDLRSQLYLQPGFSFQILQRMLTVNKKAFTEITLPQDLILEKQTLKAGTTLKEVVDVAIVDRHRSTAQAPLILDAVMKALEVQTLYPVLLAVDEFQALYGKTAYRDPHFVPIHSYHLSVPRLIMEYASGKREFKRGAFIGSISSAQTTNPIPLELRDALELDYLDKRVISPYEKRNQILLDYAAGLKPLEVPAKLSLDEAAGIFEVWKGVQAFGKKGFPYDEAFLAKYTESSGNARDFVRKGILSSMDA</sequence>
<evidence type="ECO:0000256" key="3">
    <source>
        <dbReference type="ARBA" id="ARBA00022946"/>
    </source>
</evidence>
<evidence type="ECO:0000313" key="10">
    <source>
        <dbReference type="Proteomes" id="UP000053424"/>
    </source>
</evidence>